<dbReference type="Pfam" id="PF22936">
    <property type="entry name" value="Pol_BBD"/>
    <property type="match status" value="1"/>
</dbReference>
<evidence type="ECO:0000259" key="2">
    <source>
        <dbReference type="Pfam" id="PF22936"/>
    </source>
</evidence>
<proteinExistence type="predicted"/>
<dbReference type="InterPro" id="IPR025724">
    <property type="entry name" value="GAG-pre-integrase_dom"/>
</dbReference>
<dbReference type="Proteomes" id="UP001153076">
    <property type="component" value="Unassembled WGS sequence"/>
</dbReference>
<accession>A0A9Q1GKA9</accession>
<dbReference type="Pfam" id="PF13976">
    <property type="entry name" value="gag_pre-integrs"/>
    <property type="match status" value="1"/>
</dbReference>
<protein>
    <recommendedName>
        <fullName evidence="5">GAG-pre-integrase domain-containing protein</fullName>
    </recommendedName>
</protein>
<gene>
    <name evidence="3" type="ORF">Cgig2_012314</name>
</gene>
<evidence type="ECO:0000313" key="4">
    <source>
        <dbReference type="Proteomes" id="UP001153076"/>
    </source>
</evidence>
<sequence length="202" mass="22637">MLRLAQQICIRLRNVTNQSHINLPKGNTAQATCLGNVKLNDGLKLKDVLCVPSFRFNLLSMSKLTQHSGCIVIFHDTFCVVQDYVTNQSNKADTQTLVKASGLTGGKLYKTDVSLWHRMLGHVPFARLRQVSGIKATQDKNDMDVCIACPLAKHTHLPFLASNKIRQEPFELIHVDIWGLVCSLSKYMYIILTIVDGRTRAT</sequence>
<dbReference type="EMBL" id="JAKOGI010002369">
    <property type="protein sequence ID" value="KAJ8422155.1"/>
    <property type="molecule type" value="Genomic_DNA"/>
</dbReference>
<comment type="caution">
    <text evidence="3">The sequence shown here is derived from an EMBL/GenBank/DDBJ whole genome shotgun (WGS) entry which is preliminary data.</text>
</comment>
<evidence type="ECO:0000259" key="1">
    <source>
        <dbReference type="Pfam" id="PF13976"/>
    </source>
</evidence>
<feature type="domain" description="GAG-pre-integrase" evidence="1">
    <location>
        <begin position="109"/>
        <end position="154"/>
    </location>
</feature>
<dbReference type="InterPro" id="IPR054722">
    <property type="entry name" value="PolX-like_BBD"/>
</dbReference>
<evidence type="ECO:0008006" key="5">
    <source>
        <dbReference type="Google" id="ProtNLM"/>
    </source>
</evidence>
<dbReference type="OrthoDB" id="1751769at2759"/>
<dbReference type="AlphaFoldDB" id="A0A9Q1GKA9"/>
<name>A0A9Q1GKA9_9CARY</name>
<reference evidence="3" key="1">
    <citation type="submission" date="2022-04" db="EMBL/GenBank/DDBJ databases">
        <title>Carnegiea gigantea Genome sequencing and assembly v2.</title>
        <authorList>
            <person name="Copetti D."/>
            <person name="Sanderson M.J."/>
            <person name="Burquez A."/>
            <person name="Wojciechowski M.F."/>
        </authorList>
    </citation>
    <scope>NUCLEOTIDE SEQUENCE</scope>
    <source>
        <strain evidence="3">SGP5-SGP5p</strain>
        <tissue evidence="3">Aerial part</tissue>
    </source>
</reference>
<keyword evidence="4" id="KW-1185">Reference proteome</keyword>
<feature type="domain" description="Retrovirus-related Pol polyprotein from transposon TNT 1-94-like beta-barrel" evidence="2">
    <location>
        <begin position="13"/>
        <end position="67"/>
    </location>
</feature>
<organism evidence="3 4">
    <name type="scientific">Carnegiea gigantea</name>
    <dbReference type="NCBI Taxonomy" id="171969"/>
    <lineage>
        <taxon>Eukaryota</taxon>
        <taxon>Viridiplantae</taxon>
        <taxon>Streptophyta</taxon>
        <taxon>Embryophyta</taxon>
        <taxon>Tracheophyta</taxon>
        <taxon>Spermatophyta</taxon>
        <taxon>Magnoliopsida</taxon>
        <taxon>eudicotyledons</taxon>
        <taxon>Gunneridae</taxon>
        <taxon>Pentapetalae</taxon>
        <taxon>Caryophyllales</taxon>
        <taxon>Cactineae</taxon>
        <taxon>Cactaceae</taxon>
        <taxon>Cactoideae</taxon>
        <taxon>Echinocereeae</taxon>
        <taxon>Carnegiea</taxon>
    </lineage>
</organism>
<evidence type="ECO:0000313" key="3">
    <source>
        <dbReference type="EMBL" id="KAJ8422155.1"/>
    </source>
</evidence>